<dbReference type="KEGG" id="mpo:Mpop_3960"/>
<evidence type="ECO:0000313" key="2">
    <source>
        <dbReference type="EMBL" id="ACB82087.1"/>
    </source>
</evidence>
<dbReference type="SUPFAM" id="SSF64182">
    <property type="entry name" value="DHH phosphoesterases"/>
    <property type="match status" value="1"/>
</dbReference>
<dbReference type="EMBL" id="CP001029">
    <property type="protein sequence ID" value="ACB82087.1"/>
    <property type="molecule type" value="Genomic_DNA"/>
</dbReference>
<feature type="region of interest" description="Disordered" evidence="1">
    <location>
        <begin position="1"/>
        <end position="24"/>
    </location>
</feature>
<dbReference type="GO" id="GO:0016787">
    <property type="term" value="F:hydrolase activity"/>
    <property type="evidence" value="ECO:0007669"/>
    <property type="project" value="UniProtKB-KW"/>
</dbReference>
<gene>
    <name evidence="2" type="ordered locus">Mpop_3960</name>
</gene>
<feature type="compositionally biased region" description="Low complexity" evidence="1">
    <location>
        <begin position="1"/>
        <end position="19"/>
    </location>
</feature>
<dbReference type="STRING" id="441620.Mpop_3960"/>
<organism evidence="2 3">
    <name type="scientific">Methylorubrum populi (strain ATCC BAA-705 / NCIMB 13946 / BJ001)</name>
    <name type="common">Methylobacterium populi</name>
    <dbReference type="NCBI Taxonomy" id="441620"/>
    <lineage>
        <taxon>Bacteria</taxon>
        <taxon>Pseudomonadati</taxon>
        <taxon>Pseudomonadota</taxon>
        <taxon>Alphaproteobacteria</taxon>
        <taxon>Hyphomicrobiales</taxon>
        <taxon>Methylobacteriaceae</taxon>
        <taxon>Methylorubrum</taxon>
    </lineage>
</organism>
<name>B1ZAN1_METPB</name>
<evidence type="ECO:0000313" key="3">
    <source>
        <dbReference type="Proteomes" id="UP000007136"/>
    </source>
</evidence>
<reference evidence="2" key="1">
    <citation type="submission" date="2008-04" db="EMBL/GenBank/DDBJ databases">
        <title>Complete sequence of chromosome of Methylobacterium populi BJ001.</title>
        <authorList>
            <consortium name="US DOE Joint Genome Institute"/>
            <person name="Copeland A."/>
            <person name="Lucas S."/>
            <person name="Lapidus A."/>
            <person name="Glavina del Rio T."/>
            <person name="Dalin E."/>
            <person name="Tice H."/>
            <person name="Bruce D."/>
            <person name="Goodwin L."/>
            <person name="Pitluck S."/>
            <person name="Chertkov O."/>
            <person name="Brettin T."/>
            <person name="Detter J.C."/>
            <person name="Han C."/>
            <person name="Kuske C.R."/>
            <person name="Schmutz J."/>
            <person name="Larimer F."/>
            <person name="Land M."/>
            <person name="Hauser L."/>
            <person name="Kyrpides N."/>
            <person name="Mikhailova N."/>
            <person name="Marx C."/>
            <person name="Richardson P."/>
        </authorList>
    </citation>
    <scope>NUCLEOTIDE SEQUENCE [LARGE SCALE GENOMIC DNA]</scope>
    <source>
        <strain evidence="2">BJ001</strain>
    </source>
</reference>
<dbReference type="InterPro" id="IPR038763">
    <property type="entry name" value="DHH_sf"/>
</dbReference>
<dbReference type="AlphaFoldDB" id="B1ZAN1"/>
<proteinExistence type="predicted"/>
<dbReference type="eggNOG" id="COG2404">
    <property type="taxonomic scope" value="Bacteria"/>
</dbReference>
<evidence type="ECO:0000256" key="1">
    <source>
        <dbReference type="SAM" id="MobiDB-lite"/>
    </source>
</evidence>
<protein>
    <submittedName>
        <fullName evidence="2">Phosphohydrolase (DHH superfamily)-like protein</fullName>
    </submittedName>
</protein>
<sequence>MRRVTAAPRAGATAKARGPSGAGRRKRLAISHAASAVPAVSRPASLLSSLEPMILPMIVTQISHHDLDGYGATTVAAAFAAVSRVVHVARYSDVGPVVEDELKRLRGAAASETLLMTDLGLEEPTIAFLRRFAAMNRGRAEGARHRLVVLDHHASSIDQLKRQNLEIGPDPERAGLLRADLGDPEVFVLIDEAHCATRMAYDQRALYAPETTLSDMVAADLATLIEAVEALDLWKKGEAAFAGGLALDELFWDSVSTLVPAGHPWHDRFVSDLLMAAAGRLRAGATPAELERRSGELRAGLVDGLLAGEAGDDPTLTARQRLARALARSDALFHPLSDGTLLSFGLDSGTFQRVSDQVMEAGRAKRVVNVQRAGTLSFRSIDGTALDGARAFRGGGHRDAAGGKLPNGSAHSRDDAIAQVEPVLNPPPPDLSGSPFAALKNWKG</sequence>
<dbReference type="HOGENOM" id="CLU_616498_0_0_5"/>
<keyword evidence="2" id="KW-0378">Hydrolase</keyword>
<dbReference type="Proteomes" id="UP000007136">
    <property type="component" value="Chromosome"/>
</dbReference>
<accession>B1ZAN1</accession>